<dbReference type="Proteomes" id="UP001218188">
    <property type="component" value="Unassembled WGS sequence"/>
</dbReference>
<comment type="caution">
    <text evidence="1">The sequence shown here is derived from an EMBL/GenBank/DDBJ whole genome shotgun (WGS) entry which is preliminary data.</text>
</comment>
<accession>A0AAD6XA19</accession>
<dbReference type="EMBL" id="JARJCM010000013">
    <property type="protein sequence ID" value="KAJ7042217.1"/>
    <property type="molecule type" value="Genomic_DNA"/>
</dbReference>
<gene>
    <name evidence="1" type="ORF">C8F04DRAFT_1252193</name>
</gene>
<protein>
    <submittedName>
        <fullName evidence="1">Uncharacterized protein</fullName>
    </submittedName>
</protein>
<evidence type="ECO:0000313" key="1">
    <source>
        <dbReference type="EMBL" id="KAJ7042217.1"/>
    </source>
</evidence>
<dbReference type="AlphaFoldDB" id="A0AAD6XA19"/>
<proteinExistence type="predicted"/>
<reference evidence="1" key="1">
    <citation type="submission" date="2023-03" db="EMBL/GenBank/DDBJ databases">
        <title>Massive genome expansion in bonnet fungi (Mycena s.s.) driven by repeated elements and novel gene families across ecological guilds.</title>
        <authorList>
            <consortium name="Lawrence Berkeley National Laboratory"/>
            <person name="Harder C.B."/>
            <person name="Miyauchi S."/>
            <person name="Viragh M."/>
            <person name="Kuo A."/>
            <person name="Thoen E."/>
            <person name="Andreopoulos B."/>
            <person name="Lu D."/>
            <person name="Skrede I."/>
            <person name="Drula E."/>
            <person name="Henrissat B."/>
            <person name="Morin E."/>
            <person name="Kohler A."/>
            <person name="Barry K."/>
            <person name="LaButti K."/>
            <person name="Morin E."/>
            <person name="Salamov A."/>
            <person name="Lipzen A."/>
            <person name="Mereny Z."/>
            <person name="Hegedus B."/>
            <person name="Baldrian P."/>
            <person name="Stursova M."/>
            <person name="Weitz H."/>
            <person name="Taylor A."/>
            <person name="Grigoriev I.V."/>
            <person name="Nagy L.G."/>
            <person name="Martin F."/>
            <person name="Kauserud H."/>
        </authorList>
    </citation>
    <scope>NUCLEOTIDE SEQUENCE</scope>
    <source>
        <strain evidence="1">CBHHK200</strain>
    </source>
</reference>
<sequence length="53" mass="5942">MSSTDDARPTLVCLDVRDLVVMKCRMSCRDFVRPGNSVICVFTLQVTHLEVIA</sequence>
<organism evidence="1 2">
    <name type="scientific">Mycena alexandri</name>
    <dbReference type="NCBI Taxonomy" id="1745969"/>
    <lineage>
        <taxon>Eukaryota</taxon>
        <taxon>Fungi</taxon>
        <taxon>Dikarya</taxon>
        <taxon>Basidiomycota</taxon>
        <taxon>Agaricomycotina</taxon>
        <taxon>Agaricomycetes</taxon>
        <taxon>Agaricomycetidae</taxon>
        <taxon>Agaricales</taxon>
        <taxon>Marasmiineae</taxon>
        <taxon>Mycenaceae</taxon>
        <taxon>Mycena</taxon>
    </lineage>
</organism>
<evidence type="ECO:0000313" key="2">
    <source>
        <dbReference type="Proteomes" id="UP001218188"/>
    </source>
</evidence>
<name>A0AAD6XA19_9AGAR</name>
<keyword evidence="2" id="KW-1185">Reference proteome</keyword>